<dbReference type="PROSITE" id="PS00211">
    <property type="entry name" value="ABC_TRANSPORTER_1"/>
    <property type="match status" value="1"/>
</dbReference>
<dbReference type="GO" id="GO:0016020">
    <property type="term" value="C:membrane"/>
    <property type="evidence" value="ECO:0007669"/>
    <property type="project" value="UniProtKB-SubCell"/>
</dbReference>
<dbReference type="InterPro" id="IPR017871">
    <property type="entry name" value="ABC_transporter-like_CS"/>
</dbReference>
<dbReference type="SMART" id="SM00382">
    <property type="entry name" value="AAA"/>
    <property type="match status" value="1"/>
</dbReference>
<keyword evidence="3" id="KW-0813">Transport</keyword>
<dbReference type="GO" id="GO:0140359">
    <property type="term" value="F:ABC-type transporter activity"/>
    <property type="evidence" value="ECO:0007669"/>
    <property type="project" value="InterPro"/>
</dbReference>
<dbReference type="PROSITE" id="PS50893">
    <property type="entry name" value="ABC_TRANSPORTER_2"/>
    <property type="match status" value="1"/>
</dbReference>
<keyword evidence="6" id="KW-0547">Nucleotide-binding</keyword>
<feature type="transmembrane region" description="Helical" evidence="10">
    <location>
        <begin position="58"/>
        <end position="77"/>
    </location>
</feature>
<evidence type="ECO:0000313" key="12">
    <source>
        <dbReference type="EMBL" id="OHT09836.1"/>
    </source>
</evidence>
<reference evidence="12" key="1">
    <citation type="submission" date="2016-10" db="EMBL/GenBank/DDBJ databases">
        <authorList>
            <person name="Benchimol M."/>
            <person name="Almeida L.G."/>
            <person name="Vasconcelos A.T."/>
            <person name="Perreira-Neves A."/>
            <person name="Rosa I.A."/>
            <person name="Tasca T."/>
            <person name="Bogo M.R."/>
            <person name="de Souza W."/>
        </authorList>
    </citation>
    <scope>NUCLEOTIDE SEQUENCE [LARGE SCALE GENOMIC DNA]</scope>
    <source>
        <strain evidence="12">K</strain>
    </source>
</reference>
<dbReference type="Pfam" id="PF00005">
    <property type="entry name" value="ABC_tran"/>
    <property type="match status" value="1"/>
</dbReference>
<keyword evidence="9 10" id="KW-0472">Membrane</keyword>
<protein>
    <submittedName>
        <fullName evidence="12">ABC transporter family protein</fullName>
    </submittedName>
</protein>
<evidence type="ECO:0000256" key="10">
    <source>
        <dbReference type="SAM" id="Phobius"/>
    </source>
</evidence>
<dbReference type="OrthoDB" id="10255969at2759"/>
<keyword evidence="8 10" id="KW-1133">Transmembrane helix</keyword>
<dbReference type="CDD" id="cd03263">
    <property type="entry name" value="ABC_subfamily_A"/>
    <property type="match status" value="1"/>
</dbReference>
<comment type="subcellular location">
    <subcellularLocation>
        <location evidence="1">Membrane</location>
        <topology evidence="1">Multi-pass membrane protein</topology>
    </subcellularLocation>
</comment>
<evidence type="ECO:0000256" key="1">
    <source>
        <dbReference type="ARBA" id="ARBA00004141"/>
    </source>
</evidence>
<comment type="caution">
    <text evidence="12">The sequence shown here is derived from an EMBL/GenBank/DDBJ whole genome shotgun (WGS) entry which is preliminary data.</text>
</comment>
<dbReference type="GO" id="GO:0016887">
    <property type="term" value="F:ATP hydrolysis activity"/>
    <property type="evidence" value="ECO:0007669"/>
    <property type="project" value="InterPro"/>
</dbReference>
<dbReference type="PANTHER" id="PTHR19229">
    <property type="entry name" value="ATP-BINDING CASSETTE TRANSPORTER SUBFAMILY A ABCA"/>
    <property type="match status" value="1"/>
</dbReference>
<comment type="similarity">
    <text evidence="2">Belongs to the ABC transporter superfamily. ABCA family.</text>
</comment>
<evidence type="ECO:0000256" key="5">
    <source>
        <dbReference type="ARBA" id="ARBA00022737"/>
    </source>
</evidence>
<proteinExistence type="inferred from homology"/>
<feature type="transmembrane region" description="Helical" evidence="10">
    <location>
        <begin position="428"/>
        <end position="450"/>
    </location>
</feature>
<dbReference type="AlphaFoldDB" id="A0A1J4KJ39"/>
<evidence type="ECO:0000256" key="6">
    <source>
        <dbReference type="ARBA" id="ARBA00022741"/>
    </source>
</evidence>
<feature type="transmembrane region" description="Helical" evidence="10">
    <location>
        <begin position="323"/>
        <end position="344"/>
    </location>
</feature>
<dbReference type="Proteomes" id="UP000179807">
    <property type="component" value="Unassembled WGS sequence"/>
</dbReference>
<evidence type="ECO:0000256" key="2">
    <source>
        <dbReference type="ARBA" id="ARBA00008869"/>
    </source>
</evidence>
<evidence type="ECO:0000256" key="4">
    <source>
        <dbReference type="ARBA" id="ARBA00022692"/>
    </source>
</evidence>
<accession>A0A1J4KJ39</accession>
<feature type="transmembrane region" description="Helical" evidence="10">
    <location>
        <begin position="386"/>
        <end position="407"/>
    </location>
</feature>
<feature type="transmembrane region" description="Helical" evidence="10">
    <location>
        <begin position="245"/>
        <end position="268"/>
    </location>
</feature>
<feature type="transmembrane region" description="Helical" evidence="10">
    <location>
        <begin position="356"/>
        <end position="374"/>
    </location>
</feature>
<dbReference type="InterPro" id="IPR003439">
    <property type="entry name" value="ABC_transporter-like_ATP-bd"/>
</dbReference>
<dbReference type="Gene3D" id="3.40.50.300">
    <property type="entry name" value="P-loop containing nucleotide triphosphate hydrolases"/>
    <property type="match status" value="1"/>
</dbReference>
<evidence type="ECO:0000256" key="9">
    <source>
        <dbReference type="ARBA" id="ARBA00023136"/>
    </source>
</evidence>
<evidence type="ECO:0000259" key="11">
    <source>
        <dbReference type="PROSITE" id="PS50893"/>
    </source>
</evidence>
<dbReference type="SUPFAM" id="SSF52540">
    <property type="entry name" value="P-loop containing nucleoside triphosphate hydrolases"/>
    <property type="match status" value="1"/>
</dbReference>
<evidence type="ECO:0000256" key="8">
    <source>
        <dbReference type="ARBA" id="ARBA00022989"/>
    </source>
</evidence>
<dbReference type="GO" id="GO:0005524">
    <property type="term" value="F:ATP binding"/>
    <property type="evidence" value="ECO:0007669"/>
    <property type="project" value="UniProtKB-KW"/>
</dbReference>
<organism evidence="12 13">
    <name type="scientific">Tritrichomonas foetus</name>
    <dbReference type="NCBI Taxonomy" id="1144522"/>
    <lineage>
        <taxon>Eukaryota</taxon>
        <taxon>Metamonada</taxon>
        <taxon>Parabasalia</taxon>
        <taxon>Tritrichomonadida</taxon>
        <taxon>Tritrichomonadidae</taxon>
        <taxon>Tritrichomonas</taxon>
    </lineage>
</organism>
<keyword evidence="13" id="KW-1185">Reference proteome</keyword>
<feature type="transmembrane region" description="Helical" evidence="10">
    <location>
        <begin position="289"/>
        <end position="317"/>
    </location>
</feature>
<dbReference type="Pfam" id="PF12698">
    <property type="entry name" value="ABC2_membrane_3"/>
    <property type="match status" value="1"/>
</dbReference>
<name>A0A1J4KJ39_9EUKA</name>
<evidence type="ECO:0000256" key="3">
    <source>
        <dbReference type="ARBA" id="ARBA00022448"/>
    </source>
</evidence>
<keyword evidence="4 10" id="KW-0812">Transmembrane</keyword>
<dbReference type="VEuPathDB" id="TrichDB:TRFO_21118"/>
<dbReference type="GO" id="GO:0005319">
    <property type="term" value="F:lipid transporter activity"/>
    <property type="evidence" value="ECO:0007669"/>
    <property type="project" value="TreeGrafter"/>
</dbReference>
<feature type="domain" description="ABC transporter" evidence="11">
    <location>
        <begin position="495"/>
        <end position="727"/>
    </location>
</feature>
<dbReference type="GeneID" id="94836476"/>
<evidence type="ECO:0000256" key="7">
    <source>
        <dbReference type="ARBA" id="ARBA00022840"/>
    </source>
</evidence>
<gene>
    <name evidence="12" type="ORF">TRFO_21118</name>
</gene>
<dbReference type="InterPro" id="IPR026082">
    <property type="entry name" value="ABCA"/>
</dbReference>
<keyword evidence="5" id="KW-0677">Repeat</keyword>
<dbReference type="RefSeq" id="XP_068362972.1">
    <property type="nucleotide sequence ID" value="XM_068501772.1"/>
</dbReference>
<evidence type="ECO:0000313" key="13">
    <source>
        <dbReference type="Proteomes" id="UP000179807"/>
    </source>
</evidence>
<dbReference type="PANTHER" id="PTHR19229:SF36">
    <property type="entry name" value="ATP-BINDING CASSETTE SUB-FAMILY A MEMBER 2"/>
    <property type="match status" value="1"/>
</dbReference>
<dbReference type="InterPro" id="IPR003593">
    <property type="entry name" value="AAA+_ATPase"/>
</dbReference>
<dbReference type="EMBL" id="MLAK01000628">
    <property type="protein sequence ID" value="OHT09836.1"/>
    <property type="molecule type" value="Genomic_DNA"/>
</dbReference>
<keyword evidence="7" id="KW-0067">ATP-binding</keyword>
<dbReference type="InterPro" id="IPR013525">
    <property type="entry name" value="ABC2_TM"/>
</dbReference>
<sequence length="807" mass="91668">MGNSNLYEPNYLSSSESACDLPNIGSVPGGSWADRKFNYNRVLRLLFHKQFVLKLRKVSAIIEICIAFVFYFILYPLDYICQQHIVENLNPPDNYTQIWSLEIAKMFLMSNKSRLIAMLKTPQMEQMMDVFSQTYLPMTSIEVEYKDSVNNVRDSTDDTEFAGLGIIWHNSDKDDAFSHPNIEIYCQSLTGCPSAEIFRWIRWYLYLMGNVVTNYQNPKLVMAANLNSSATRYPMIEGDAMYDEAFVFMIFIIVPIIVATMPDFETILDEKDTKVAAFAFLNGCPESAYWIVSIVTPFIICFIPYLIICIIFCYWLRMTTVDFSLLLFCSVFFILSHLFFQYWISTFMKRGSAGRSFTIIMLVAALFLGIIHMYTTLTHGQRGKPLQHILSIVPFSCYQLIIGTLYNNGINKQRKIGWGNLNEDILPYPMWIGVMWILIDTILYFFLFVICNACNPRIFGTPIIKWSEIFNKNAWKRVFKKTRIAGEINNQQKLIIVKDLKKTYQNGKKSVEVFKGADFYVNEGEVIVIIGPNGEGKSTLVNILSGAIEPNAGTFEFNGSKPSKRFKALQSCLGVVFQENIIFNRLSVKEHLELWGAFKGISEENLKDSIDYYAENLQLTHMLDNYAGDLSGGQKRKLCIAMALLGNPPVVIMDEPTAGVDVQARQLIWKTIASLEKTTSLVTSHALEEAEAVSSRLFIVSNNTIPFCGSSTELRNKYQCGYLLRVERDDGTVGPVLDMVQSFIPSAHLSDERKDTISLPVNPAVAQMLQALKNQKEQLGVHSYSFTVEQLEDMLLKLIETGADLAQ</sequence>
<dbReference type="InterPro" id="IPR027417">
    <property type="entry name" value="P-loop_NTPase"/>
</dbReference>
<dbReference type="FunFam" id="3.40.50.300:FF:001873">
    <property type="entry name" value="ABC transporter family protein"/>
    <property type="match status" value="1"/>
</dbReference>